<feature type="transmembrane region" description="Helical" evidence="13">
    <location>
        <begin position="433"/>
        <end position="460"/>
    </location>
</feature>
<evidence type="ECO:0000313" key="15">
    <source>
        <dbReference type="Proteomes" id="UP000694845"/>
    </source>
</evidence>
<evidence type="ECO:0000256" key="7">
    <source>
        <dbReference type="ARBA" id="ARBA00023040"/>
    </source>
</evidence>
<keyword evidence="9 11" id="KW-0675">Receptor</keyword>
<evidence type="ECO:0000256" key="5">
    <source>
        <dbReference type="ARBA" id="ARBA00022737"/>
    </source>
</evidence>
<dbReference type="PANTHER" id="PTHR24372">
    <property type="entry name" value="GLYCOPROTEIN HORMONE RECEPTOR"/>
    <property type="match status" value="1"/>
</dbReference>
<dbReference type="GO" id="GO:0005886">
    <property type="term" value="C:plasma membrane"/>
    <property type="evidence" value="ECO:0007669"/>
    <property type="project" value="UniProtKB-SubCell"/>
</dbReference>
<dbReference type="InterPro" id="IPR032675">
    <property type="entry name" value="LRR_dom_sf"/>
</dbReference>
<accession>A0A8B7ZVK4</accession>
<keyword evidence="2" id="KW-1003">Cell membrane</keyword>
<dbReference type="PANTHER" id="PTHR24372:SF77">
    <property type="entry name" value="G-PROTEIN COUPLED RECEPTORS FAMILY 1 PROFILE DOMAIN-CONTAINING PROTEIN"/>
    <property type="match status" value="1"/>
</dbReference>
<protein>
    <submittedName>
        <fullName evidence="16">G-protein coupled receptor GRL101-like</fullName>
    </submittedName>
</protein>
<feature type="transmembrane region" description="Helical" evidence="13">
    <location>
        <begin position="268"/>
        <end position="297"/>
    </location>
</feature>
<keyword evidence="10 11" id="KW-0807">Transducer</keyword>
<keyword evidence="6 13" id="KW-1133">Transmembrane helix</keyword>
<dbReference type="SMART" id="SM00369">
    <property type="entry name" value="LRR_TYP"/>
    <property type="match status" value="2"/>
</dbReference>
<dbReference type="InterPro" id="IPR003591">
    <property type="entry name" value="Leu-rich_rpt_typical-subtyp"/>
</dbReference>
<evidence type="ECO:0000256" key="4">
    <source>
        <dbReference type="ARBA" id="ARBA00022692"/>
    </source>
</evidence>
<dbReference type="OMA" id="DSGCWTI"/>
<evidence type="ECO:0000259" key="14">
    <source>
        <dbReference type="PROSITE" id="PS50262"/>
    </source>
</evidence>
<evidence type="ECO:0000256" key="6">
    <source>
        <dbReference type="ARBA" id="ARBA00022989"/>
    </source>
</evidence>
<dbReference type="SUPFAM" id="SSF81321">
    <property type="entry name" value="Family A G protein-coupled receptor-like"/>
    <property type="match status" value="1"/>
</dbReference>
<organism evidence="15 16">
    <name type="scientific">Acanthaster planci</name>
    <name type="common">Crown-of-thorns starfish</name>
    <dbReference type="NCBI Taxonomy" id="133434"/>
    <lineage>
        <taxon>Eukaryota</taxon>
        <taxon>Metazoa</taxon>
        <taxon>Echinodermata</taxon>
        <taxon>Eleutherozoa</taxon>
        <taxon>Asterozoa</taxon>
        <taxon>Asteroidea</taxon>
        <taxon>Valvatacea</taxon>
        <taxon>Valvatida</taxon>
        <taxon>Acanthasteridae</taxon>
        <taxon>Acanthaster</taxon>
    </lineage>
</organism>
<dbReference type="RefSeq" id="XP_022109449.1">
    <property type="nucleotide sequence ID" value="XM_022253757.1"/>
</dbReference>
<dbReference type="PROSITE" id="PS50262">
    <property type="entry name" value="G_PROTEIN_RECEP_F1_2"/>
    <property type="match status" value="1"/>
</dbReference>
<evidence type="ECO:0000256" key="1">
    <source>
        <dbReference type="ARBA" id="ARBA00004651"/>
    </source>
</evidence>
<keyword evidence="15" id="KW-1185">Reference proteome</keyword>
<evidence type="ECO:0000256" key="12">
    <source>
        <dbReference type="SAM" id="MobiDB-lite"/>
    </source>
</evidence>
<dbReference type="FunFam" id="1.20.1070.10:FF:000343">
    <property type="entry name" value="Uncharacterized protein"/>
    <property type="match status" value="1"/>
</dbReference>
<feature type="transmembrane region" description="Helical" evidence="13">
    <location>
        <begin position="358"/>
        <end position="379"/>
    </location>
</feature>
<dbReference type="PRINTS" id="PR00237">
    <property type="entry name" value="GPCRRHODOPSN"/>
</dbReference>
<dbReference type="InterPro" id="IPR001611">
    <property type="entry name" value="Leu-rich_rpt"/>
</dbReference>
<dbReference type="SUPFAM" id="SSF52058">
    <property type="entry name" value="L domain-like"/>
    <property type="match status" value="1"/>
</dbReference>
<evidence type="ECO:0000256" key="9">
    <source>
        <dbReference type="ARBA" id="ARBA00023170"/>
    </source>
</evidence>
<keyword evidence="7 11" id="KW-0297">G-protein coupled receptor</keyword>
<dbReference type="PROSITE" id="PS51450">
    <property type="entry name" value="LRR"/>
    <property type="match status" value="1"/>
</dbReference>
<feature type="transmembrane region" description="Helical" evidence="13">
    <location>
        <begin position="481"/>
        <end position="505"/>
    </location>
</feature>
<keyword evidence="5" id="KW-0677">Repeat</keyword>
<dbReference type="GO" id="GO:0008528">
    <property type="term" value="F:G protein-coupled peptide receptor activity"/>
    <property type="evidence" value="ECO:0007669"/>
    <property type="project" value="TreeGrafter"/>
</dbReference>
<name>A0A8B7ZVK4_ACAPL</name>
<evidence type="ECO:0000256" key="13">
    <source>
        <dbReference type="SAM" id="Phobius"/>
    </source>
</evidence>
<comment type="similarity">
    <text evidence="11">Belongs to the G-protein coupled receptor 1 family.</text>
</comment>
<gene>
    <name evidence="16" type="primary">LOC110989394</name>
</gene>
<dbReference type="KEGG" id="aplc:110989394"/>
<dbReference type="Pfam" id="PF13855">
    <property type="entry name" value="LRR_8"/>
    <property type="match status" value="1"/>
</dbReference>
<dbReference type="Pfam" id="PF00001">
    <property type="entry name" value="7tm_1"/>
    <property type="match status" value="2"/>
</dbReference>
<feature type="region of interest" description="Disordered" evidence="12">
    <location>
        <begin position="548"/>
        <end position="569"/>
    </location>
</feature>
<evidence type="ECO:0000256" key="3">
    <source>
        <dbReference type="ARBA" id="ARBA00022614"/>
    </source>
</evidence>
<dbReference type="AlphaFoldDB" id="A0A8B7ZVK4"/>
<dbReference type="Proteomes" id="UP000694845">
    <property type="component" value="Unplaced"/>
</dbReference>
<keyword evidence="3" id="KW-0433">Leucine-rich repeat</keyword>
<dbReference type="InterPro" id="IPR000276">
    <property type="entry name" value="GPCR_Rhodpsn"/>
</dbReference>
<dbReference type="InterPro" id="IPR017452">
    <property type="entry name" value="GPCR_Rhodpsn_7TM"/>
</dbReference>
<keyword evidence="4 11" id="KW-0812">Transmembrane</keyword>
<dbReference type="GO" id="GO:0007189">
    <property type="term" value="P:adenylate cyclase-activating G protein-coupled receptor signaling pathway"/>
    <property type="evidence" value="ECO:0007669"/>
    <property type="project" value="TreeGrafter"/>
</dbReference>
<evidence type="ECO:0000256" key="2">
    <source>
        <dbReference type="ARBA" id="ARBA00022475"/>
    </source>
</evidence>
<comment type="subcellular location">
    <subcellularLocation>
        <location evidence="1">Cell membrane</location>
        <topology evidence="1">Multi-pass membrane protein</topology>
    </subcellularLocation>
</comment>
<sequence>MLCDGKADCIQFGDDEDNCDIHGRPDGCESFMVKEILGVKCKQGWNTTTIHQLVKRTYSLELSGANVGTLGEGLFRRLILLRSLSLRNNNISQIKLGAFSGLGNLTALDLSENNIEEMHGGIFSELKTLLALAIRSVPVQYVRANAFAGLTHLQKLVLMRGNGTVSALSSSQYDWPIEFEDQALEDLTSLHTVYVDDHRLCCDFRSVLPSDDQCISIRFQSPLFNCGRLMPKTVLQVFMWILGCSALLGNMLVIVWRMREDSGKGSKYVHSFLVLNLAMSDFLMGVYMVIIATVDAIEKEKYYLTATQWRNSALCKAAGVISVLSSEASVFFITLISVDRYLCIVHPFSRVRLQETSVWVSVASIWLASLVVSLVPTILATSDSDIYGLSDVCIGLPLLTRPVDYTFTKDDVGGSLGNDTYLIPQPVGSRPTWSYSIVLFLGVNFMCFLVITVSYIAIFAKVKRSVRRVKLRSHKAEEIKMASKMAVIVGSDCLCWMPVIVLGILSQTSVIQIKPEAYAWLVVFVLPINSSLNPYLYTIVTAISQRRQAHQSTKKRSKGPEKTCSPDLPMEMRGDSGCWTITTPNATPTNSIYHGHPD</sequence>
<evidence type="ECO:0000256" key="11">
    <source>
        <dbReference type="RuleBase" id="RU000688"/>
    </source>
</evidence>
<dbReference type="Gene3D" id="1.20.1070.10">
    <property type="entry name" value="Rhodopsin 7-helix transmembrane proteins"/>
    <property type="match status" value="1"/>
</dbReference>
<dbReference type="Gene3D" id="3.80.10.10">
    <property type="entry name" value="Ribonuclease Inhibitor"/>
    <property type="match status" value="1"/>
</dbReference>
<evidence type="ECO:0000313" key="16">
    <source>
        <dbReference type="RefSeq" id="XP_022109449.1"/>
    </source>
</evidence>
<dbReference type="OrthoDB" id="1416801at2759"/>
<reference evidence="16" key="1">
    <citation type="submission" date="2025-08" db="UniProtKB">
        <authorList>
            <consortium name="RefSeq"/>
        </authorList>
    </citation>
    <scope>IDENTIFICATION</scope>
</reference>
<feature type="compositionally biased region" description="Basic residues" evidence="12">
    <location>
        <begin position="548"/>
        <end position="557"/>
    </location>
</feature>
<evidence type="ECO:0000256" key="8">
    <source>
        <dbReference type="ARBA" id="ARBA00023136"/>
    </source>
</evidence>
<evidence type="ECO:0000256" key="10">
    <source>
        <dbReference type="ARBA" id="ARBA00023224"/>
    </source>
</evidence>
<dbReference type="PROSITE" id="PS00237">
    <property type="entry name" value="G_PROTEIN_RECEP_F1_1"/>
    <property type="match status" value="1"/>
</dbReference>
<feature type="domain" description="G-protein coupled receptors family 1 profile" evidence="14">
    <location>
        <begin position="249"/>
        <end position="537"/>
    </location>
</feature>
<proteinExistence type="inferred from homology"/>
<dbReference type="GO" id="GO:0009755">
    <property type="term" value="P:hormone-mediated signaling pathway"/>
    <property type="evidence" value="ECO:0007669"/>
    <property type="project" value="TreeGrafter"/>
</dbReference>
<feature type="transmembrane region" description="Helical" evidence="13">
    <location>
        <begin position="237"/>
        <end position="256"/>
    </location>
</feature>
<feature type="transmembrane region" description="Helical" evidence="13">
    <location>
        <begin position="517"/>
        <end position="537"/>
    </location>
</feature>
<keyword evidence="8 13" id="KW-0472">Membrane</keyword>
<dbReference type="GeneID" id="110989394"/>
<feature type="transmembrane region" description="Helical" evidence="13">
    <location>
        <begin position="317"/>
        <end position="338"/>
    </location>
</feature>